<keyword evidence="2" id="KW-0472">Membrane</keyword>
<keyword evidence="4" id="KW-0418">Kinase</keyword>
<feature type="transmembrane region" description="Helical" evidence="2">
    <location>
        <begin position="93"/>
        <end position="112"/>
    </location>
</feature>
<dbReference type="AlphaFoldDB" id="A0A931B4L0"/>
<dbReference type="InterPro" id="IPR017438">
    <property type="entry name" value="ATP-NAD_kinase_N"/>
</dbReference>
<keyword evidence="2" id="KW-0812">Transmembrane</keyword>
<feature type="compositionally biased region" description="Low complexity" evidence="1">
    <location>
        <begin position="447"/>
        <end position="457"/>
    </location>
</feature>
<evidence type="ECO:0000256" key="1">
    <source>
        <dbReference type="SAM" id="MobiDB-lite"/>
    </source>
</evidence>
<evidence type="ECO:0000259" key="3">
    <source>
        <dbReference type="PROSITE" id="PS50146"/>
    </source>
</evidence>
<dbReference type="RefSeq" id="WP_196194004.1">
    <property type="nucleotide sequence ID" value="NZ_JADPRT010000004.1"/>
</dbReference>
<accession>A0A931B4L0</accession>
<evidence type="ECO:0000313" key="4">
    <source>
        <dbReference type="EMBL" id="MBF9068866.1"/>
    </source>
</evidence>
<feature type="transmembrane region" description="Helical" evidence="2">
    <location>
        <begin position="14"/>
        <end position="33"/>
    </location>
</feature>
<feature type="region of interest" description="Disordered" evidence="1">
    <location>
        <begin position="442"/>
        <end position="477"/>
    </location>
</feature>
<dbReference type="PROSITE" id="PS50146">
    <property type="entry name" value="DAGK"/>
    <property type="match status" value="1"/>
</dbReference>
<protein>
    <submittedName>
        <fullName evidence="4">NAD(+)/NADH kinase</fullName>
    </submittedName>
</protein>
<evidence type="ECO:0000313" key="5">
    <source>
        <dbReference type="Proteomes" id="UP000657385"/>
    </source>
</evidence>
<gene>
    <name evidence="4" type="ORF">I2501_12620</name>
</gene>
<dbReference type="Gene3D" id="3.40.50.10330">
    <property type="entry name" value="Probable inorganic polyphosphate/atp-NAD kinase, domain 1"/>
    <property type="match status" value="1"/>
</dbReference>
<dbReference type="EMBL" id="JADPRT010000004">
    <property type="protein sequence ID" value="MBF9068866.1"/>
    <property type="molecule type" value="Genomic_DNA"/>
</dbReference>
<name>A0A931B4L0_9ACTN</name>
<dbReference type="InterPro" id="IPR001206">
    <property type="entry name" value="Diacylglycerol_kinase_cat_dom"/>
</dbReference>
<evidence type="ECO:0000256" key="2">
    <source>
        <dbReference type="SAM" id="Phobius"/>
    </source>
</evidence>
<dbReference type="GO" id="GO:0016301">
    <property type="term" value="F:kinase activity"/>
    <property type="evidence" value="ECO:0007669"/>
    <property type="project" value="UniProtKB-KW"/>
</dbReference>
<dbReference type="Pfam" id="PF00781">
    <property type="entry name" value="DAGK_cat"/>
    <property type="match status" value="1"/>
</dbReference>
<feature type="domain" description="DAGKc" evidence="3">
    <location>
        <begin position="127"/>
        <end position="260"/>
    </location>
</feature>
<keyword evidence="4" id="KW-0808">Transferase</keyword>
<sequence>MSDPDGRRLTRARALARLALLCAAGAVAVLLVVVGHHGVLVPVVGLLGLVLAAGGAWWALAHRGVRRLAGALVVLGAPVAVLVVYAVTGLLLAAFGALLLWGAALTCARSALRQVRRPRRMHAHRTSRPLRPVLIMNPRSGGGKVARFGLVEKAERLGARVLLLEPSAADDGPVDVSALARQAVADGADLLGVAGGDGTQALVAAVAAEHGLPFLVVSAGTRNHFAMDLGLDRADPSRCLDALEDGEELRVDLGTVAGHPFVNTVSFGAYAEIVQSPAYRDAKAGTALEALPDLLLGDPEGRLRARADDRSLDGQQALLVSNNPYSGGDPLTAGRRSRLDRGLLGVLGIRVDGPAQAAEVALLGVRASGLSTLTARQVVVHADAPTIAVAVDGEALRMTPPVTCTVRPGALRVRVPRHRPGAPVTSPPLDWRRIVALALGRPLPQPRTAARTAGTAAEARDSKDAQDPSTPEENSHG</sequence>
<dbReference type="Proteomes" id="UP000657385">
    <property type="component" value="Unassembled WGS sequence"/>
</dbReference>
<proteinExistence type="predicted"/>
<reference evidence="4" key="1">
    <citation type="submission" date="2020-11" db="EMBL/GenBank/DDBJ databases">
        <title>Isolation and identification of active actinomycetes.</title>
        <authorList>
            <person name="Yu B."/>
        </authorList>
    </citation>
    <scope>NUCLEOTIDE SEQUENCE</scope>
    <source>
        <strain evidence="4">NEAU-YB345</strain>
    </source>
</reference>
<comment type="caution">
    <text evidence="4">The sequence shown here is derived from an EMBL/GenBank/DDBJ whole genome shotgun (WGS) entry which is preliminary data.</text>
</comment>
<dbReference type="SUPFAM" id="SSF111331">
    <property type="entry name" value="NAD kinase/diacylglycerol kinase-like"/>
    <property type="match status" value="1"/>
</dbReference>
<dbReference type="InterPro" id="IPR016064">
    <property type="entry name" value="NAD/diacylglycerol_kinase_sf"/>
</dbReference>
<feature type="transmembrane region" description="Helical" evidence="2">
    <location>
        <begin position="68"/>
        <end position="87"/>
    </location>
</feature>
<feature type="compositionally biased region" description="Polar residues" evidence="1">
    <location>
        <begin position="467"/>
        <end position="477"/>
    </location>
</feature>
<dbReference type="Gene3D" id="2.60.200.40">
    <property type="match status" value="1"/>
</dbReference>
<keyword evidence="2" id="KW-1133">Transmembrane helix</keyword>
<feature type="transmembrane region" description="Helical" evidence="2">
    <location>
        <begin position="39"/>
        <end position="61"/>
    </location>
</feature>
<organism evidence="4 5">
    <name type="scientific">Streptacidiphilus fuscans</name>
    <dbReference type="NCBI Taxonomy" id="2789292"/>
    <lineage>
        <taxon>Bacteria</taxon>
        <taxon>Bacillati</taxon>
        <taxon>Actinomycetota</taxon>
        <taxon>Actinomycetes</taxon>
        <taxon>Kitasatosporales</taxon>
        <taxon>Streptomycetaceae</taxon>
        <taxon>Streptacidiphilus</taxon>
    </lineage>
</organism>
<keyword evidence="5" id="KW-1185">Reference proteome</keyword>